<evidence type="ECO:0000256" key="4">
    <source>
        <dbReference type="ARBA" id="ARBA00023004"/>
    </source>
</evidence>
<evidence type="ECO:0000313" key="6">
    <source>
        <dbReference type="EMBL" id="MFD2679757.1"/>
    </source>
</evidence>
<proteinExistence type="inferred from homology"/>
<keyword evidence="1" id="KW-0813">Transport</keyword>
<name>A0ABW5RMR8_9BACI</name>
<dbReference type="RefSeq" id="WP_377932652.1">
    <property type="nucleotide sequence ID" value="NZ_JBHUMF010000008.1"/>
</dbReference>
<accession>A0ABW5RMR8</accession>
<evidence type="ECO:0000256" key="1">
    <source>
        <dbReference type="ARBA" id="ARBA00022448"/>
    </source>
</evidence>
<dbReference type="PANTHER" id="PTHR47366:SF1">
    <property type="entry name" value="TWO-ON-TWO HEMOGLOBIN-3"/>
    <property type="match status" value="1"/>
</dbReference>
<protein>
    <submittedName>
        <fullName evidence="6">Globin</fullName>
    </submittedName>
</protein>
<dbReference type="InterPro" id="IPR009050">
    <property type="entry name" value="Globin-like_sf"/>
</dbReference>
<sequence length="130" mass="15060">MKEPRLQTLYDQIGEDMINQLVDAFYPRVYADPDLSPLFQGDMSEIMRKQRMFLTQFLGGPPLYSQEFGPPAMRHRHLPFEITPKRAECWLRCMGEAFEEVGLDKQPAGETFYNRLKQVAAIMVNSAENN</sequence>
<dbReference type="InterPro" id="IPR044203">
    <property type="entry name" value="GlbO/GLB3-like"/>
</dbReference>
<evidence type="ECO:0000256" key="2">
    <source>
        <dbReference type="ARBA" id="ARBA00022617"/>
    </source>
</evidence>
<comment type="caution">
    <text evidence="6">The sequence shown here is derived from an EMBL/GenBank/DDBJ whole genome shotgun (WGS) entry which is preliminary data.</text>
</comment>
<dbReference type="EMBL" id="JBHUMF010000008">
    <property type="protein sequence ID" value="MFD2679757.1"/>
    <property type="molecule type" value="Genomic_DNA"/>
</dbReference>
<gene>
    <name evidence="6" type="ORF">ACFSUL_03220</name>
</gene>
<organism evidence="6 7">
    <name type="scientific">Bacillus seohaeanensis</name>
    <dbReference type="NCBI Taxonomy" id="284580"/>
    <lineage>
        <taxon>Bacteria</taxon>
        <taxon>Bacillati</taxon>
        <taxon>Bacillota</taxon>
        <taxon>Bacilli</taxon>
        <taxon>Bacillales</taxon>
        <taxon>Bacillaceae</taxon>
        <taxon>Bacillus</taxon>
    </lineage>
</organism>
<dbReference type="Pfam" id="PF01152">
    <property type="entry name" value="Bac_globin"/>
    <property type="match status" value="1"/>
</dbReference>
<evidence type="ECO:0000256" key="3">
    <source>
        <dbReference type="ARBA" id="ARBA00022723"/>
    </source>
</evidence>
<keyword evidence="3" id="KW-0479">Metal-binding</keyword>
<keyword evidence="4" id="KW-0408">Iron</keyword>
<evidence type="ECO:0000256" key="5">
    <source>
        <dbReference type="ARBA" id="ARBA00034496"/>
    </source>
</evidence>
<dbReference type="PANTHER" id="PTHR47366">
    <property type="entry name" value="TWO-ON-TWO HEMOGLOBIN-3"/>
    <property type="match status" value="1"/>
</dbReference>
<evidence type="ECO:0000313" key="7">
    <source>
        <dbReference type="Proteomes" id="UP001597506"/>
    </source>
</evidence>
<keyword evidence="2" id="KW-0349">Heme</keyword>
<dbReference type="SUPFAM" id="SSF46458">
    <property type="entry name" value="Globin-like"/>
    <property type="match status" value="1"/>
</dbReference>
<dbReference type="Proteomes" id="UP001597506">
    <property type="component" value="Unassembled WGS sequence"/>
</dbReference>
<dbReference type="InterPro" id="IPR001486">
    <property type="entry name" value="Hemoglobin_trunc"/>
</dbReference>
<dbReference type="InterPro" id="IPR012292">
    <property type="entry name" value="Globin/Proto"/>
</dbReference>
<reference evidence="7" key="1">
    <citation type="journal article" date="2019" name="Int. J. Syst. Evol. Microbiol.">
        <title>The Global Catalogue of Microorganisms (GCM) 10K type strain sequencing project: providing services to taxonomists for standard genome sequencing and annotation.</title>
        <authorList>
            <consortium name="The Broad Institute Genomics Platform"/>
            <consortium name="The Broad Institute Genome Sequencing Center for Infectious Disease"/>
            <person name="Wu L."/>
            <person name="Ma J."/>
        </authorList>
    </citation>
    <scope>NUCLEOTIDE SEQUENCE [LARGE SCALE GENOMIC DNA]</scope>
    <source>
        <strain evidence="7">KCTC 3913</strain>
    </source>
</reference>
<dbReference type="Gene3D" id="1.10.490.10">
    <property type="entry name" value="Globins"/>
    <property type="match status" value="1"/>
</dbReference>
<comment type="similarity">
    <text evidence="5">Belongs to the truncated hemoglobin family. Group II subfamily.</text>
</comment>
<keyword evidence="7" id="KW-1185">Reference proteome</keyword>